<dbReference type="Proteomes" id="UP000253664">
    <property type="component" value="Unassembled WGS sequence"/>
</dbReference>
<feature type="compositionally biased region" description="Polar residues" evidence="1">
    <location>
        <begin position="141"/>
        <end position="152"/>
    </location>
</feature>
<feature type="region of interest" description="Disordered" evidence="1">
    <location>
        <begin position="136"/>
        <end position="163"/>
    </location>
</feature>
<evidence type="ECO:0000256" key="1">
    <source>
        <dbReference type="SAM" id="MobiDB-lite"/>
    </source>
</evidence>
<accession>A0A367LFM5</accession>
<dbReference type="AlphaFoldDB" id="A0A367LFM5"/>
<protein>
    <submittedName>
        <fullName evidence="2">Uncharacterized protein</fullName>
    </submittedName>
</protein>
<reference evidence="2 3" key="1">
    <citation type="journal article" date="2015" name="BMC Genomics">
        <title>Insights from the genome of Ophiocordyceps polyrhachis-furcata to pathogenicity and host specificity in insect fungi.</title>
        <authorList>
            <person name="Wichadakul D."/>
            <person name="Kobmoo N."/>
            <person name="Ingsriswang S."/>
            <person name="Tangphatsornruang S."/>
            <person name="Chantasingh D."/>
            <person name="Luangsa-ard J.J."/>
            <person name="Eurwilaichitr L."/>
        </authorList>
    </citation>
    <scope>NUCLEOTIDE SEQUENCE [LARGE SCALE GENOMIC DNA]</scope>
    <source>
        <strain evidence="2 3">BCC 54312</strain>
    </source>
</reference>
<name>A0A367LFM5_9HYPO</name>
<proteinExistence type="predicted"/>
<organism evidence="2 3">
    <name type="scientific">Ophiocordyceps polyrhachis-furcata BCC 54312</name>
    <dbReference type="NCBI Taxonomy" id="1330021"/>
    <lineage>
        <taxon>Eukaryota</taxon>
        <taxon>Fungi</taxon>
        <taxon>Dikarya</taxon>
        <taxon>Ascomycota</taxon>
        <taxon>Pezizomycotina</taxon>
        <taxon>Sordariomycetes</taxon>
        <taxon>Hypocreomycetidae</taxon>
        <taxon>Hypocreales</taxon>
        <taxon>Ophiocordycipitaceae</taxon>
        <taxon>Ophiocordyceps</taxon>
    </lineage>
</organism>
<dbReference type="EMBL" id="LKCN02000007">
    <property type="protein sequence ID" value="RCI13226.1"/>
    <property type="molecule type" value="Genomic_DNA"/>
</dbReference>
<comment type="caution">
    <text evidence="2">The sequence shown here is derived from an EMBL/GenBank/DDBJ whole genome shotgun (WGS) entry which is preliminary data.</text>
</comment>
<sequence>MINSCMCHIPLATHKPQLTISAYRLSGDLTVANMRKPYCRGSMFFGWQGFSKVSRVPQGPEREPLVRISSLDEGTFDDADRAKATGLAEIVPAGLFRCRGQLQVDSPDIVMEAKEPDQHPTVTRMISLPVRLSTRDGSGFRATTTRKSNSSAGMGKVTVGLGK</sequence>
<dbReference type="OrthoDB" id="4915944at2759"/>
<keyword evidence="3" id="KW-1185">Reference proteome</keyword>
<evidence type="ECO:0000313" key="2">
    <source>
        <dbReference type="EMBL" id="RCI13226.1"/>
    </source>
</evidence>
<gene>
    <name evidence="2" type="ORF">L249_0829</name>
</gene>
<evidence type="ECO:0000313" key="3">
    <source>
        <dbReference type="Proteomes" id="UP000253664"/>
    </source>
</evidence>